<evidence type="ECO:0000313" key="2">
    <source>
        <dbReference type="EMBL" id="GAI72392.1"/>
    </source>
</evidence>
<dbReference type="InterPro" id="IPR027291">
    <property type="entry name" value="Glyco_hydro_38_N_sf"/>
</dbReference>
<accession>X1QUZ4</accession>
<name>X1QUZ4_9ZZZZ</name>
<dbReference type="GO" id="GO:0004559">
    <property type="term" value="F:alpha-mannosidase activity"/>
    <property type="evidence" value="ECO:0007669"/>
    <property type="project" value="InterPro"/>
</dbReference>
<comment type="caution">
    <text evidence="2">The sequence shown here is derived from an EMBL/GenBank/DDBJ whole genome shotgun (WGS) entry which is preliminary data.</text>
</comment>
<reference evidence="2" key="1">
    <citation type="journal article" date="2014" name="Front. Microbiol.">
        <title>High frequency of phylogenetically diverse reductive dehalogenase-homologous genes in deep subseafloor sedimentary metagenomes.</title>
        <authorList>
            <person name="Kawai M."/>
            <person name="Futagami T."/>
            <person name="Toyoda A."/>
            <person name="Takaki Y."/>
            <person name="Nishi S."/>
            <person name="Hori S."/>
            <person name="Arai W."/>
            <person name="Tsubouchi T."/>
            <person name="Morono Y."/>
            <person name="Uchiyama I."/>
            <person name="Ito T."/>
            <person name="Fujiyama A."/>
            <person name="Inagaki F."/>
            <person name="Takami H."/>
        </authorList>
    </citation>
    <scope>NUCLEOTIDE SEQUENCE</scope>
    <source>
        <strain evidence="2">Expedition CK06-06</strain>
    </source>
</reference>
<dbReference type="SUPFAM" id="SSF88713">
    <property type="entry name" value="Glycoside hydrolase/deacetylase"/>
    <property type="match status" value="1"/>
</dbReference>
<dbReference type="InterPro" id="IPR011330">
    <property type="entry name" value="Glyco_hydro/deAcase_b/a-brl"/>
</dbReference>
<gene>
    <name evidence="2" type="ORF">S12H4_03976</name>
</gene>
<feature type="domain" description="Glycoside hydrolase family 38 N-terminal" evidence="1">
    <location>
        <begin position="15"/>
        <end position="239"/>
    </location>
</feature>
<dbReference type="Pfam" id="PF01074">
    <property type="entry name" value="Glyco_hydro_38N"/>
    <property type="match status" value="1"/>
</dbReference>
<dbReference type="GO" id="GO:0006013">
    <property type="term" value="P:mannose metabolic process"/>
    <property type="evidence" value="ECO:0007669"/>
    <property type="project" value="InterPro"/>
</dbReference>
<proteinExistence type="predicted"/>
<dbReference type="PANTHER" id="PTHR46017">
    <property type="entry name" value="ALPHA-MANNOSIDASE 2C1"/>
    <property type="match status" value="1"/>
</dbReference>
<sequence length="372" mass="43606">DECIKWRDLRWITPSLQLLKDNPQYYITMEDVRMLKEYLERHPEKKKEIIELTREGRLEWGGTYNQPYEGLESGEQLIRQVYFGKKWLKKTLPGCDTWVAYSPDVPGRTMQMPQILKKAGIKYLYFSRFKEGIYKWYSPDDSYILASSTGHYGSQIPLFDKDYNKTIENVCNKLKKEDNYYRKHKLPNDYLVYISSDFSKPGNYNDLFSTWNINKEWPKFKYSTLSNFFQEIDKPAVQFETLKGENPNLWLYIHGPTHHWAVSAKRDAGRLLTSAEIFSSINSVLSGSFKDYPAKELTEAWGNSIYPDHGWGGYEGDITDFEFRRRLENAKKTGQSLTDKALRSISAKINTDITKGIPLVVFNQLSRFYPLQ</sequence>
<dbReference type="PANTHER" id="PTHR46017:SF1">
    <property type="entry name" value="ALPHA-MANNOSIDASE 2C1"/>
    <property type="match status" value="1"/>
</dbReference>
<dbReference type="Gene3D" id="3.20.110.10">
    <property type="entry name" value="Glycoside hydrolase 38, N terminal domain"/>
    <property type="match status" value="1"/>
</dbReference>
<dbReference type="GO" id="GO:0009313">
    <property type="term" value="P:oligosaccharide catabolic process"/>
    <property type="evidence" value="ECO:0007669"/>
    <property type="project" value="TreeGrafter"/>
</dbReference>
<organism evidence="2">
    <name type="scientific">marine sediment metagenome</name>
    <dbReference type="NCBI Taxonomy" id="412755"/>
    <lineage>
        <taxon>unclassified sequences</taxon>
        <taxon>metagenomes</taxon>
        <taxon>ecological metagenomes</taxon>
    </lineage>
</organism>
<evidence type="ECO:0000259" key="1">
    <source>
        <dbReference type="Pfam" id="PF01074"/>
    </source>
</evidence>
<dbReference type="EMBL" id="BARW01001172">
    <property type="protein sequence ID" value="GAI72392.1"/>
    <property type="molecule type" value="Genomic_DNA"/>
</dbReference>
<dbReference type="AlphaFoldDB" id="X1QUZ4"/>
<dbReference type="InterPro" id="IPR000602">
    <property type="entry name" value="Glyco_hydro_38_N"/>
</dbReference>
<feature type="non-terminal residue" evidence="2">
    <location>
        <position position="1"/>
    </location>
</feature>
<protein>
    <recommendedName>
        <fullName evidence="1">Glycoside hydrolase family 38 N-terminal domain-containing protein</fullName>
    </recommendedName>
</protein>